<comment type="caution">
    <text evidence="1">The sequence shown here is derived from an EMBL/GenBank/DDBJ whole genome shotgun (WGS) entry which is preliminary data.</text>
</comment>
<sequence length="125" mass="14189">MNGRVPLKASYRLGLSPELIAQRNYQLQLRVRKSEPNEDAKLSEFQQELLQLAAVLKGDHIFTSYPDKIGKEMTVKQGNAYMEDALKRFFEAGLYAKSMGVDEEQIVQMRPSLTTRPSTPTTNQP</sequence>
<proteinExistence type="predicted"/>
<organism evidence="1 2">
    <name type="scientific">Salix suchowensis</name>
    <dbReference type="NCBI Taxonomy" id="1278906"/>
    <lineage>
        <taxon>Eukaryota</taxon>
        <taxon>Viridiplantae</taxon>
        <taxon>Streptophyta</taxon>
        <taxon>Embryophyta</taxon>
        <taxon>Tracheophyta</taxon>
        <taxon>Spermatophyta</taxon>
        <taxon>Magnoliopsida</taxon>
        <taxon>eudicotyledons</taxon>
        <taxon>Gunneridae</taxon>
        <taxon>Pentapetalae</taxon>
        <taxon>rosids</taxon>
        <taxon>fabids</taxon>
        <taxon>Malpighiales</taxon>
        <taxon>Salicaceae</taxon>
        <taxon>Saliceae</taxon>
        <taxon>Salix</taxon>
    </lineage>
</organism>
<dbReference type="EMBL" id="JAPFFI010000008">
    <property type="protein sequence ID" value="KAJ6385409.1"/>
    <property type="molecule type" value="Genomic_DNA"/>
</dbReference>
<accession>A0ABQ9BLM0</accession>
<reference evidence="1" key="1">
    <citation type="submission" date="2022-10" db="EMBL/GenBank/DDBJ databases">
        <authorList>
            <person name="Hyden B.L."/>
            <person name="Feng K."/>
            <person name="Yates T."/>
            <person name="Jawdy S."/>
            <person name="Smart L.B."/>
            <person name="Muchero W."/>
        </authorList>
    </citation>
    <scope>NUCLEOTIDE SEQUENCE</scope>
    <source>
        <tissue evidence="1">Shoot tip</tissue>
    </source>
</reference>
<name>A0ABQ9BLM0_9ROSI</name>
<evidence type="ECO:0000313" key="1">
    <source>
        <dbReference type="EMBL" id="KAJ6385409.1"/>
    </source>
</evidence>
<keyword evidence="2" id="KW-1185">Reference proteome</keyword>
<gene>
    <name evidence="1" type="ORF">OIU77_028566</name>
</gene>
<protein>
    <submittedName>
        <fullName evidence="1">Uncharacterized protein</fullName>
    </submittedName>
</protein>
<reference evidence="1" key="2">
    <citation type="journal article" date="2023" name="Int. J. Mol. Sci.">
        <title>De Novo Assembly and Annotation of 11 Diverse Shrub Willow (Salix) Genomes Reveals Novel Gene Organization in Sex-Linked Regions.</title>
        <authorList>
            <person name="Hyden B."/>
            <person name="Feng K."/>
            <person name="Yates T.B."/>
            <person name="Jawdy S."/>
            <person name="Cereghino C."/>
            <person name="Smart L.B."/>
            <person name="Muchero W."/>
        </authorList>
    </citation>
    <scope>NUCLEOTIDE SEQUENCE</scope>
    <source>
        <tissue evidence="1">Shoot tip</tissue>
    </source>
</reference>
<evidence type="ECO:0000313" key="2">
    <source>
        <dbReference type="Proteomes" id="UP001141253"/>
    </source>
</evidence>
<dbReference type="Proteomes" id="UP001141253">
    <property type="component" value="Chromosome 9"/>
</dbReference>